<proteinExistence type="inferred from homology"/>
<comment type="subcellular location">
    <subcellularLocation>
        <location evidence="1">Membrane</location>
        <topology evidence="1">Lipid-anchor</topology>
    </subcellularLocation>
</comment>
<dbReference type="InterPro" id="IPR038501">
    <property type="entry name" value="Spore_GerAC_C_sf"/>
</dbReference>
<accession>A0A3D9S772</accession>
<dbReference type="NCBIfam" id="TIGR02887">
    <property type="entry name" value="spore_ger_x_C"/>
    <property type="match status" value="1"/>
</dbReference>
<dbReference type="EMBL" id="QTTN01000007">
    <property type="protein sequence ID" value="REE89016.1"/>
    <property type="molecule type" value="Genomic_DNA"/>
</dbReference>
<dbReference type="Proteomes" id="UP000256304">
    <property type="component" value="Unassembled WGS sequence"/>
</dbReference>
<evidence type="ECO:0000256" key="1">
    <source>
        <dbReference type="ARBA" id="ARBA00004635"/>
    </source>
</evidence>
<dbReference type="AlphaFoldDB" id="A0A3D9S772"/>
<dbReference type="Pfam" id="PF25198">
    <property type="entry name" value="Spore_GerAC_N"/>
    <property type="match status" value="1"/>
</dbReference>
<dbReference type="Gene3D" id="3.30.300.210">
    <property type="entry name" value="Nutrient germinant receptor protein C, domain 3"/>
    <property type="match status" value="1"/>
</dbReference>
<keyword evidence="6" id="KW-0564">Palmitate</keyword>
<keyword evidence="3" id="KW-0309">Germination</keyword>
<dbReference type="PANTHER" id="PTHR35789:SF1">
    <property type="entry name" value="SPORE GERMINATION PROTEIN B3"/>
    <property type="match status" value="1"/>
</dbReference>
<organism evidence="10 11">
    <name type="scientific">Paenibacillus taihuensis</name>
    <dbReference type="NCBI Taxonomy" id="1156355"/>
    <lineage>
        <taxon>Bacteria</taxon>
        <taxon>Bacillati</taxon>
        <taxon>Bacillota</taxon>
        <taxon>Bacilli</taxon>
        <taxon>Bacillales</taxon>
        <taxon>Paenibacillaceae</taxon>
        <taxon>Paenibacillus</taxon>
    </lineage>
</organism>
<keyword evidence="11" id="KW-1185">Reference proteome</keyword>
<evidence type="ECO:0000313" key="11">
    <source>
        <dbReference type="Proteomes" id="UP000256304"/>
    </source>
</evidence>
<gene>
    <name evidence="10" type="ORF">A8990_107112</name>
</gene>
<keyword evidence="7" id="KW-0449">Lipoprotein</keyword>
<dbReference type="Pfam" id="PF05504">
    <property type="entry name" value="Spore_GerAC"/>
    <property type="match status" value="1"/>
</dbReference>
<keyword evidence="5" id="KW-0472">Membrane</keyword>
<feature type="domain" description="Spore germination protein N-terminal" evidence="9">
    <location>
        <begin position="20"/>
        <end position="184"/>
    </location>
</feature>
<evidence type="ECO:0000256" key="2">
    <source>
        <dbReference type="ARBA" id="ARBA00007886"/>
    </source>
</evidence>
<dbReference type="GO" id="GO:0016020">
    <property type="term" value="C:membrane"/>
    <property type="evidence" value="ECO:0007669"/>
    <property type="project" value="UniProtKB-SubCell"/>
</dbReference>
<name>A0A3D9S772_9BACL</name>
<evidence type="ECO:0000256" key="4">
    <source>
        <dbReference type="ARBA" id="ARBA00022729"/>
    </source>
</evidence>
<dbReference type="InterPro" id="IPR057336">
    <property type="entry name" value="GerAC_N"/>
</dbReference>
<evidence type="ECO:0000256" key="6">
    <source>
        <dbReference type="ARBA" id="ARBA00023139"/>
    </source>
</evidence>
<dbReference type="PROSITE" id="PS51257">
    <property type="entry name" value="PROKAR_LIPOPROTEIN"/>
    <property type="match status" value="1"/>
</dbReference>
<protein>
    <submittedName>
        <fullName evidence="10">Ger(X)C family germination protein</fullName>
    </submittedName>
</protein>
<evidence type="ECO:0000256" key="3">
    <source>
        <dbReference type="ARBA" id="ARBA00022544"/>
    </source>
</evidence>
<comment type="caution">
    <text evidence="10">The sequence shown here is derived from an EMBL/GenBank/DDBJ whole genome shotgun (WGS) entry which is preliminary data.</text>
</comment>
<dbReference type="InterPro" id="IPR046953">
    <property type="entry name" value="Spore_GerAC-like_C"/>
</dbReference>
<reference evidence="10 11" key="1">
    <citation type="submission" date="2018-08" db="EMBL/GenBank/DDBJ databases">
        <title>Genomic Encyclopedia of Type Strains, Phase III (KMG-III): the genomes of soil and plant-associated and newly described type strains.</title>
        <authorList>
            <person name="Whitman W."/>
        </authorList>
    </citation>
    <scope>NUCLEOTIDE SEQUENCE [LARGE SCALE GENOMIC DNA]</scope>
    <source>
        <strain evidence="10 11">CGMCC 1.10966</strain>
    </source>
</reference>
<dbReference type="RefSeq" id="WP_116188521.1">
    <property type="nucleotide sequence ID" value="NZ_QTTN01000007.1"/>
</dbReference>
<dbReference type="OrthoDB" id="9816067at2"/>
<evidence type="ECO:0000259" key="9">
    <source>
        <dbReference type="Pfam" id="PF25198"/>
    </source>
</evidence>
<evidence type="ECO:0000313" key="10">
    <source>
        <dbReference type="EMBL" id="REE89016.1"/>
    </source>
</evidence>
<evidence type="ECO:0000256" key="7">
    <source>
        <dbReference type="ARBA" id="ARBA00023288"/>
    </source>
</evidence>
<evidence type="ECO:0000256" key="5">
    <source>
        <dbReference type="ARBA" id="ARBA00023136"/>
    </source>
</evidence>
<comment type="similarity">
    <text evidence="2">Belongs to the GerABKC lipoprotein family.</text>
</comment>
<sequence>MKPILVAAALSLLLLTGCWDNKDINHRALPIAMGIGYKNGDYTVYLDIPKVSASEKGIEVYSEHGKSINEAIDLISMNLESQVDLLHLKVIVVDKPFALHGLEEGIASIIRSRYIAPKTVFVICDQPLDRFFKRIDDSSNDGKSIYDFFQKDAGWSPQIAFTQVWKIFRSVHSYTNDVVLPIIKAGDTTILESTGSAIMKNGVMVGRLTNEQTLLYNVFNGDNLMGKIEVMNHATVQIVSNRLRCRGRFQQGKPILKSTLYLKVIIVDTTGNPSTEKIKTELKILVTDRFNEIFKIVRRDKADIFGLGQHFRDDFSRKELSQWREKYLPQLQIELDVKTVVRNTGNLKSP</sequence>
<dbReference type="PANTHER" id="PTHR35789">
    <property type="entry name" value="SPORE GERMINATION PROTEIN B3"/>
    <property type="match status" value="1"/>
</dbReference>
<feature type="domain" description="Spore germination GerAC-like C-terminal" evidence="8">
    <location>
        <begin position="194"/>
        <end position="345"/>
    </location>
</feature>
<keyword evidence="4" id="KW-0732">Signal</keyword>
<dbReference type="InterPro" id="IPR008844">
    <property type="entry name" value="Spore_GerAC-like"/>
</dbReference>
<evidence type="ECO:0000259" key="8">
    <source>
        <dbReference type="Pfam" id="PF05504"/>
    </source>
</evidence>
<dbReference type="GO" id="GO:0009847">
    <property type="term" value="P:spore germination"/>
    <property type="evidence" value="ECO:0007669"/>
    <property type="project" value="InterPro"/>
</dbReference>